<dbReference type="GO" id="GO:0003677">
    <property type="term" value="F:DNA binding"/>
    <property type="evidence" value="ECO:0007669"/>
    <property type="project" value="InterPro"/>
</dbReference>
<dbReference type="AlphaFoldDB" id="A0A6M0PAB5"/>
<keyword evidence="1" id="KW-0175">Coiled coil</keyword>
<dbReference type="InterPro" id="IPR009061">
    <property type="entry name" value="DNA-bd_dom_put_sf"/>
</dbReference>
<dbReference type="Proteomes" id="UP000476934">
    <property type="component" value="Unassembled WGS sequence"/>
</dbReference>
<evidence type="ECO:0000259" key="2">
    <source>
        <dbReference type="Pfam" id="PF13411"/>
    </source>
</evidence>
<evidence type="ECO:0000313" key="3">
    <source>
        <dbReference type="EMBL" id="NEY21722.1"/>
    </source>
</evidence>
<dbReference type="Pfam" id="PF13411">
    <property type="entry name" value="MerR_1"/>
    <property type="match status" value="1"/>
</dbReference>
<comment type="caution">
    <text evidence="3">The sequence shown here is derived from an EMBL/GenBank/DDBJ whole genome shotgun (WGS) entry which is preliminary data.</text>
</comment>
<gene>
    <name evidence="3" type="ORF">G4D61_17555</name>
</gene>
<dbReference type="EMBL" id="JAAIWK010000048">
    <property type="protein sequence ID" value="NEY21722.1"/>
    <property type="molecule type" value="Genomic_DNA"/>
</dbReference>
<dbReference type="SUPFAM" id="SSF46955">
    <property type="entry name" value="Putative DNA-binding domain"/>
    <property type="match status" value="1"/>
</dbReference>
<dbReference type="RefSeq" id="WP_163174606.1">
    <property type="nucleotide sequence ID" value="NZ_JAAIWK010000048.1"/>
</dbReference>
<evidence type="ECO:0000256" key="1">
    <source>
        <dbReference type="SAM" id="Coils"/>
    </source>
</evidence>
<dbReference type="GO" id="GO:0006355">
    <property type="term" value="P:regulation of DNA-templated transcription"/>
    <property type="evidence" value="ECO:0007669"/>
    <property type="project" value="InterPro"/>
</dbReference>
<proteinExistence type="predicted"/>
<feature type="coiled-coil region" evidence="1">
    <location>
        <begin position="128"/>
        <end position="166"/>
    </location>
</feature>
<dbReference type="Gene3D" id="1.10.1660.10">
    <property type="match status" value="1"/>
</dbReference>
<name>A0A6M0PAB5_9BACI</name>
<dbReference type="InterPro" id="IPR000551">
    <property type="entry name" value="MerR-type_HTH_dom"/>
</dbReference>
<evidence type="ECO:0000313" key="4">
    <source>
        <dbReference type="Proteomes" id="UP000476934"/>
    </source>
</evidence>
<keyword evidence="4" id="KW-1185">Reference proteome</keyword>
<reference evidence="3 4" key="1">
    <citation type="submission" date="2020-02" db="EMBL/GenBank/DDBJ databases">
        <authorList>
            <person name="Feng H."/>
        </authorList>
    </citation>
    <scope>NUCLEOTIDE SEQUENCE [LARGE SCALE GENOMIC DNA]</scope>
    <source>
        <strain evidence="3 4">Gsoil 114</strain>
    </source>
</reference>
<reference evidence="3 4" key="2">
    <citation type="submission" date="2020-03" db="EMBL/GenBank/DDBJ databases">
        <title>Bacillus aquiflavi sp. nov., isolated from yellow water of strong flavor Chinese baijiu in Yibin region of China.</title>
        <authorList>
            <person name="Xie J."/>
        </authorList>
    </citation>
    <scope>NUCLEOTIDE SEQUENCE [LARGE SCALE GENOMIC DNA]</scope>
    <source>
        <strain evidence="3 4">Gsoil 114</strain>
    </source>
</reference>
<sequence>MAEGDWLTVSDVSDRIGVPVETLRRYLRNHGIHLKVKKVHKRYLIHADSVTVLKQIRDLYSDSKNLDEVEQTLSNRGIAMNVTVQTDDEESVTVNVADELKAIKEALAKQQGFNQIREEQHKETQQVLGQVLAKLGQLESQVEESLNESQKRMNEYVRLIEESNQAKLETAAATQTEVKKKGLFSRLFGKK</sequence>
<feature type="domain" description="HTH merR-type" evidence="2">
    <location>
        <begin position="8"/>
        <end position="74"/>
    </location>
</feature>
<protein>
    <submittedName>
        <fullName evidence="3">MerR family transcriptional regulator</fullName>
    </submittedName>
</protein>
<organism evidence="3 4">
    <name type="scientific">Heyndrickxia ginsengihumi</name>
    <dbReference type="NCBI Taxonomy" id="363870"/>
    <lineage>
        <taxon>Bacteria</taxon>
        <taxon>Bacillati</taxon>
        <taxon>Bacillota</taxon>
        <taxon>Bacilli</taxon>
        <taxon>Bacillales</taxon>
        <taxon>Bacillaceae</taxon>
        <taxon>Heyndrickxia</taxon>
    </lineage>
</organism>
<accession>A0A6M0PAB5</accession>